<keyword evidence="5" id="KW-1185">Reference proteome</keyword>
<dbReference type="Proteomes" id="UP000054693">
    <property type="component" value="Unassembled WGS sequence"/>
</dbReference>
<organism evidence="4 5">
    <name type="scientific">Legionella tucsonensis</name>
    <dbReference type="NCBI Taxonomy" id="40335"/>
    <lineage>
        <taxon>Bacteria</taxon>
        <taxon>Pseudomonadati</taxon>
        <taxon>Pseudomonadota</taxon>
        <taxon>Gammaproteobacteria</taxon>
        <taxon>Legionellales</taxon>
        <taxon>Legionellaceae</taxon>
        <taxon>Legionella</taxon>
    </lineage>
</organism>
<name>A0A0W0ZT36_9GAMM</name>
<comment type="caution">
    <text evidence="4">The sequence shown here is derived from an EMBL/GenBank/DDBJ whole genome shotgun (WGS) entry which is preliminary data.</text>
</comment>
<evidence type="ECO:0000313" key="4">
    <source>
        <dbReference type="EMBL" id="KTD72228.1"/>
    </source>
</evidence>
<evidence type="ECO:0000259" key="3">
    <source>
        <dbReference type="Pfam" id="PF13579"/>
    </source>
</evidence>
<proteinExistence type="predicted"/>
<dbReference type="GO" id="GO:1901135">
    <property type="term" value="P:carbohydrate derivative metabolic process"/>
    <property type="evidence" value="ECO:0007669"/>
    <property type="project" value="UniProtKB-ARBA"/>
</dbReference>
<dbReference type="AlphaFoldDB" id="A0A0W0ZT36"/>
<dbReference type="PATRIC" id="fig|40335.7.peg.76"/>
<dbReference type="Gene3D" id="3.40.50.2000">
    <property type="entry name" value="Glycogen Phosphorylase B"/>
    <property type="match status" value="2"/>
</dbReference>
<keyword evidence="4" id="KW-0808">Transferase</keyword>
<keyword evidence="1" id="KW-0472">Membrane</keyword>
<dbReference type="PANTHER" id="PTHR12526">
    <property type="entry name" value="GLYCOSYLTRANSFERASE"/>
    <property type="match status" value="1"/>
</dbReference>
<dbReference type="OrthoDB" id="9787293at2"/>
<dbReference type="InterPro" id="IPR001296">
    <property type="entry name" value="Glyco_trans_1"/>
</dbReference>
<keyword evidence="1" id="KW-1133">Transmembrane helix</keyword>
<dbReference type="InterPro" id="IPR028098">
    <property type="entry name" value="Glyco_trans_4-like_N"/>
</dbReference>
<feature type="domain" description="Glycosyltransferase subfamily 4-like N-terminal" evidence="3">
    <location>
        <begin position="17"/>
        <end position="186"/>
    </location>
</feature>
<gene>
    <name evidence="4" type="ORF">Ltuc_0075</name>
</gene>
<dbReference type="SUPFAM" id="SSF53756">
    <property type="entry name" value="UDP-Glycosyltransferase/glycogen phosphorylase"/>
    <property type="match status" value="1"/>
</dbReference>
<evidence type="ECO:0000313" key="5">
    <source>
        <dbReference type="Proteomes" id="UP000054693"/>
    </source>
</evidence>
<dbReference type="RefSeq" id="WP_058519391.1">
    <property type="nucleotide sequence ID" value="NZ_CAAAIP010000005.1"/>
</dbReference>
<accession>A0A0W0ZT36</accession>
<dbReference type="STRING" id="40335.Ltuc_0075"/>
<feature type="transmembrane region" description="Helical" evidence="1">
    <location>
        <begin position="79"/>
        <end position="98"/>
    </location>
</feature>
<evidence type="ECO:0000256" key="1">
    <source>
        <dbReference type="SAM" id="Phobius"/>
    </source>
</evidence>
<dbReference type="EMBL" id="LNZA01000001">
    <property type="protein sequence ID" value="KTD72228.1"/>
    <property type="molecule type" value="Genomic_DNA"/>
</dbReference>
<evidence type="ECO:0000259" key="2">
    <source>
        <dbReference type="Pfam" id="PF00534"/>
    </source>
</evidence>
<feature type="domain" description="Glycosyl transferase family 1" evidence="2">
    <location>
        <begin position="222"/>
        <end position="382"/>
    </location>
</feature>
<dbReference type="Pfam" id="PF00534">
    <property type="entry name" value="Glycos_transf_1"/>
    <property type="match status" value="1"/>
</dbReference>
<keyword evidence="1" id="KW-0812">Transmembrane</keyword>
<dbReference type="GO" id="GO:0016757">
    <property type="term" value="F:glycosyltransferase activity"/>
    <property type="evidence" value="ECO:0007669"/>
    <property type="project" value="InterPro"/>
</dbReference>
<dbReference type="Pfam" id="PF13579">
    <property type="entry name" value="Glyco_trans_4_4"/>
    <property type="match status" value="1"/>
</dbReference>
<sequence>MKILVVSQYFWPETFIINELVKCLSAHGNQIEVMTGKPNYPEGEIFQGYSASGCSTELFESVKVHRIPMYPRGKSAKKLILNYLSFIFSGLLYFPKLIKGKQFDAILVFVPSPITAVIPAMYLKWRLRTHLAVWVQDLWPESVKATGFTQNKFLLKIIGYLVKWIYRSSDTLLVQSQAFLPSMRKYVTQEKLIYYPNSYLEKTTTDTKRETLPKNLLNVLEQNSCFVFAGNFGKAQALETLVQAAERLLHLPQCKIILIGSGNQSEFLRKYISEKNLKNVLLPGRFSSTLMPEIFSRATGLLVTLKNEEIFSYTIPSKVQAYLASGRPIVAALNGEGARIILDAGAGFVSSAEDSTGLAKNIEQLYHMSPTDREKLGQAGRSYFLEHFEMTKQSQKLIEILSNRIIKKEKA</sequence>
<protein>
    <submittedName>
        <fullName evidence="4">Glycosyltransferase, group 1 family</fullName>
    </submittedName>
</protein>
<dbReference type="CDD" id="cd03794">
    <property type="entry name" value="GT4_WbuB-like"/>
    <property type="match status" value="1"/>
</dbReference>
<reference evidence="4 5" key="1">
    <citation type="submission" date="2015-11" db="EMBL/GenBank/DDBJ databases">
        <title>Genomic analysis of 38 Legionella species identifies large and diverse effector repertoires.</title>
        <authorList>
            <person name="Burstein D."/>
            <person name="Amaro F."/>
            <person name="Zusman T."/>
            <person name="Lifshitz Z."/>
            <person name="Cohen O."/>
            <person name="Gilbert J.A."/>
            <person name="Pupko T."/>
            <person name="Shuman H.A."/>
            <person name="Segal G."/>
        </authorList>
    </citation>
    <scope>NUCLEOTIDE SEQUENCE [LARGE SCALE GENOMIC DNA]</scope>
    <source>
        <strain evidence="4 5">ATCC 49180</strain>
    </source>
</reference>